<dbReference type="RefSeq" id="WP_013739013.1">
    <property type="nucleotide sequence ID" value="NC_015436.1"/>
</dbReference>
<evidence type="ECO:0008006" key="5">
    <source>
        <dbReference type="Google" id="ProtNLM"/>
    </source>
</evidence>
<dbReference type="OrthoDB" id="9133530at2"/>
<reference evidence="3 4" key="2">
    <citation type="journal article" date="2012" name="Stand. Genomic Sci.">
        <title>Complete genome sequence of the termite hindgut bacterium Spirochaeta coccoides type strain (SPN1(T)), reclassification in the genus Sphaerochaeta as Sphaerochaeta coccoides comb. nov. and emendations of the family Spirochaetaceae and the genus Sphaerochaeta.</title>
        <authorList>
            <person name="Abt B."/>
            <person name="Han C."/>
            <person name="Scheuner C."/>
            <person name="Lu M."/>
            <person name="Lapidus A."/>
            <person name="Nolan M."/>
            <person name="Lucas S."/>
            <person name="Hammon N."/>
            <person name="Deshpande S."/>
            <person name="Cheng J.F."/>
            <person name="Tapia R."/>
            <person name="Goodwin L.A."/>
            <person name="Pitluck S."/>
            <person name="Liolios K."/>
            <person name="Pagani I."/>
            <person name="Ivanova N."/>
            <person name="Mavromatis K."/>
            <person name="Mikhailova N."/>
            <person name="Huntemann M."/>
            <person name="Pati A."/>
            <person name="Chen A."/>
            <person name="Palaniappan K."/>
            <person name="Land M."/>
            <person name="Hauser L."/>
            <person name="Brambilla E.M."/>
            <person name="Rohde M."/>
            <person name="Spring S."/>
            <person name="Gronow S."/>
            <person name="Goker M."/>
            <person name="Woyke T."/>
            <person name="Bristow J."/>
            <person name="Eisen J.A."/>
            <person name="Markowitz V."/>
            <person name="Hugenholtz P."/>
            <person name="Kyrpides N.C."/>
            <person name="Klenk H.P."/>
            <person name="Detter J.C."/>
        </authorList>
    </citation>
    <scope>NUCLEOTIDE SEQUENCE [LARGE SCALE GENOMIC DNA]</scope>
    <source>
        <strain evidence="4">ATCC BAA-1237 / DSM 17374 / SPN1</strain>
    </source>
</reference>
<dbReference type="AlphaFoldDB" id="F4GHS9"/>
<comment type="function">
    <text evidence="1">Might have a role analogous to that of eukaryotic histone proteins.</text>
</comment>
<reference evidence="4" key="1">
    <citation type="submission" date="2011-04" db="EMBL/GenBank/DDBJ databases">
        <title>The complete genome of Spirochaeta coccoides DSM 17374.</title>
        <authorList>
            <person name="Lucas S."/>
            <person name="Copeland A."/>
            <person name="Lapidus A."/>
            <person name="Bruce D."/>
            <person name="Goodwin L."/>
            <person name="Pitluck S."/>
            <person name="Peters L."/>
            <person name="Kyrpides N."/>
            <person name="Mavromatis K."/>
            <person name="Pagani I."/>
            <person name="Ivanova N."/>
            <person name="Ovchinnikova G."/>
            <person name="Lu M."/>
            <person name="Detter J.C."/>
            <person name="Tapia R."/>
            <person name="Han C."/>
            <person name="Land M."/>
            <person name="Hauser L."/>
            <person name="Markowitz V."/>
            <person name="Cheng J.-F."/>
            <person name="Hugenholtz P."/>
            <person name="Woyke T."/>
            <person name="Wu D."/>
            <person name="Spring S."/>
            <person name="Schroeder M."/>
            <person name="Brambilla E."/>
            <person name="Klenk H.-P."/>
            <person name="Eisen J.A."/>
        </authorList>
    </citation>
    <scope>NUCLEOTIDE SEQUENCE [LARGE SCALE GENOMIC DNA]</scope>
    <source>
        <strain evidence="4">ATCC BAA-1237 / DSM 17374 / SPN1</strain>
    </source>
</reference>
<organism evidence="3 4">
    <name type="scientific">Parasphaerochaeta coccoides (strain ATCC BAA-1237 / DSM 17374 / SPN1)</name>
    <name type="common">Sphaerochaeta coccoides</name>
    <dbReference type="NCBI Taxonomy" id="760011"/>
    <lineage>
        <taxon>Bacteria</taxon>
        <taxon>Pseudomonadati</taxon>
        <taxon>Spirochaetota</taxon>
        <taxon>Spirochaetia</taxon>
        <taxon>Spirochaetales</taxon>
        <taxon>Sphaerochaetaceae</taxon>
        <taxon>Parasphaerochaeta</taxon>
    </lineage>
</organism>
<evidence type="ECO:0000256" key="1">
    <source>
        <dbReference type="ARBA" id="ARBA00002333"/>
    </source>
</evidence>
<evidence type="ECO:0000313" key="4">
    <source>
        <dbReference type="Proteomes" id="UP000007939"/>
    </source>
</evidence>
<dbReference type="Pfam" id="PF07432">
    <property type="entry name" value="Hc1"/>
    <property type="match status" value="1"/>
</dbReference>
<keyword evidence="4" id="KW-1185">Reference proteome</keyword>
<evidence type="ECO:0000256" key="2">
    <source>
        <dbReference type="ARBA" id="ARBA00008424"/>
    </source>
</evidence>
<dbReference type="GO" id="GO:0003677">
    <property type="term" value="F:DNA binding"/>
    <property type="evidence" value="ECO:0007669"/>
    <property type="project" value="InterPro"/>
</dbReference>
<proteinExistence type="inferred from homology"/>
<sequence length="59" mass="6793">MTIHEQIVEQYETYIAENARFTEKGVKASAARARKALGEIAKLAKERRKEIQDEKTTEL</sequence>
<dbReference type="EMBL" id="CP002659">
    <property type="protein sequence ID" value="AEC01617.1"/>
    <property type="molecule type" value="Genomic_DNA"/>
</dbReference>
<protein>
    <recommendedName>
        <fullName evidence="5">Histone H1</fullName>
    </recommendedName>
</protein>
<dbReference type="STRING" id="760011.Spico_0388"/>
<name>F4GHS9_PARC1</name>
<evidence type="ECO:0000313" key="3">
    <source>
        <dbReference type="EMBL" id="AEC01617.1"/>
    </source>
</evidence>
<dbReference type="HOGENOM" id="CLU_198311_0_0_12"/>
<dbReference type="GO" id="GO:0030527">
    <property type="term" value="F:structural constituent of chromatin"/>
    <property type="evidence" value="ECO:0007669"/>
    <property type="project" value="InterPro"/>
</dbReference>
<dbReference type="InterPro" id="IPR010886">
    <property type="entry name" value="Hc1"/>
</dbReference>
<dbReference type="eggNOG" id="ENOG5033AKB">
    <property type="taxonomic scope" value="Bacteria"/>
</dbReference>
<comment type="similarity">
    <text evidence="2">Belongs to the histone H1/H5 family. HCT subfamily.</text>
</comment>
<dbReference type="Proteomes" id="UP000007939">
    <property type="component" value="Chromosome"/>
</dbReference>
<accession>F4GHS9</accession>
<dbReference type="KEGG" id="scc:Spico_0388"/>
<gene>
    <name evidence="3" type="ordered locus">Spico_0388</name>
</gene>